<comment type="caution">
    <text evidence="3">The sequence shown here is derived from an EMBL/GenBank/DDBJ whole genome shotgun (WGS) entry which is preliminary data.</text>
</comment>
<feature type="transmembrane region" description="Helical" evidence="1">
    <location>
        <begin position="75"/>
        <end position="94"/>
    </location>
</feature>
<dbReference type="Proteomes" id="UP000291591">
    <property type="component" value="Unassembled WGS sequence"/>
</dbReference>
<accession>A0A4V2FQ87</accession>
<keyword evidence="1" id="KW-0472">Membrane</keyword>
<dbReference type="Pfam" id="PF21537">
    <property type="entry name" value="DUF1980_C"/>
    <property type="match status" value="1"/>
</dbReference>
<evidence type="ECO:0000313" key="4">
    <source>
        <dbReference type="Proteomes" id="UP000291591"/>
    </source>
</evidence>
<keyword evidence="1" id="KW-1133">Transmembrane helix</keyword>
<dbReference type="InterPro" id="IPR015402">
    <property type="entry name" value="DUF1980"/>
</dbReference>
<proteinExistence type="predicted"/>
<keyword evidence="1" id="KW-0812">Transmembrane</keyword>
<protein>
    <submittedName>
        <fullName evidence="3">Putative repeat protein (TIGR03943 family)</fullName>
    </submittedName>
</protein>
<keyword evidence="4" id="KW-1185">Reference proteome</keyword>
<dbReference type="OrthoDB" id="359029at2"/>
<name>A0A4V2FQ87_PSEST</name>
<feature type="domain" description="DUF1980" evidence="2">
    <location>
        <begin position="139"/>
        <end position="230"/>
    </location>
</feature>
<evidence type="ECO:0000313" key="3">
    <source>
        <dbReference type="EMBL" id="RZT83820.1"/>
    </source>
</evidence>
<dbReference type="EMBL" id="SHKL01000001">
    <property type="protein sequence ID" value="RZT83820.1"/>
    <property type="molecule type" value="Genomic_DNA"/>
</dbReference>
<feature type="transmembrane region" description="Helical" evidence="1">
    <location>
        <begin position="38"/>
        <end position="54"/>
    </location>
</feature>
<sequence>MRRDTQHALLLLLGAVLLRVCADDTVLRYVRPGHRWLLIAAGVVAVGLAVAGGVRDFLGRTPTGHGDHDHDRSHAPWLLLLPVLVIALVAPPALGADAVNRTSGGTVRSGDLYPPLPGGTLALGLGETVDRAVWDEQRSVAGREVVVTGFLARRHGDTVLARMRISCCAADARPSMLRLRGTEEQVPDSGERWLRVRGTVVPGTGNAADRYVPDLTVSEVTPVPAPSDPYES</sequence>
<reference evidence="3 4" key="1">
    <citation type="submission" date="2019-02" db="EMBL/GenBank/DDBJ databases">
        <title>Sequencing the genomes of 1000 actinobacteria strains.</title>
        <authorList>
            <person name="Klenk H.-P."/>
        </authorList>
    </citation>
    <scope>NUCLEOTIDE SEQUENCE [LARGE SCALE GENOMIC DNA]</scope>
    <source>
        <strain evidence="3 4">DSM 45779</strain>
    </source>
</reference>
<dbReference type="RefSeq" id="WP_130288524.1">
    <property type="nucleotide sequence ID" value="NZ_SHKL01000001.1"/>
</dbReference>
<evidence type="ECO:0000259" key="2">
    <source>
        <dbReference type="Pfam" id="PF21537"/>
    </source>
</evidence>
<dbReference type="NCBIfam" id="TIGR03943">
    <property type="entry name" value="TIGR03943 family putative permease subunit"/>
    <property type="match status" value="1"/>
</dbReference>
<gene>
    <name evidence="3" type="ORF">EV383_0639</name>
</gene>
<organism evidence="3 4">
    <name type="scientific">Pseudonocardia sediminis</name>
    <dbReference type="NCBI Taxonomy" id="1397368"/>
    <lineage>
        <taxon>Bacteria</taxon>
        <taxon>Bacillati</taxon>
        <taxon>Actinomycetota</taxon>
        <taxon>Actinomycetes</taxon>
        <taxon>Pseudonocardiales</taxon>
        <taxon>Pseudonocardiaceae</taxon>
        <taxon>Pseudonocardia</taxon>
    </lineage>
</organism>
<dbReference type="InterPro" id="IPR048447">
    <property type="entry name" value="DUF1980_C"/>
</dbReference>
<evidence type="ECO:0000256" key="1">
    <source>
        <dbReference type="SAM" id="Phobius"/>
    </source>
</evidence>
<dbReference type="AlphaFoldDB" id="A0A4V2FQ87"/>